<dbReference type="Gene3D" id="3.60.21.10">
    <property type="match status" value="1"/>
</dbReference>
<dbReference type="Pfam" id="PF00149">
    <property type="entry name" value="Metallophos"/>
    <property type="match status" value="1"/>
</dbReference>
<evidence type="ECO:0000313" key="3">
    <source>
        <dbReference type="Proteomes" id="UP000185839"/>
    </source>
</evidence>
<evidence type="ECO:0000259" key="1">
    <source>
        <dbReference type="Pfam" id="PF00149"/>
    </source>
</evidence>
<keyword evidence="3" id="KW-1185">Reference proteome</keyword>
<dbReference type="Proteomes" id="UP000185839">
    <property type="component" value="Unassembled WGS sequence"/>
</dbReference>
<dbReference type="InterPro" id="IPR029052">
    <property type="entry name" value="Metallo-depent_PP-like"/>
</dbReference>
<dbReference type="PANTHER" id="PTHR37844">
    <property type="entry name" value="SER/THR PROTEIN PHOSPHATASE SUPERFAMILY (AFU_ORTHOLOGUE AFUA_1G14840)"/>
    <property type="match status" value="1"/>
</dbReference>
<feature type="domain" description="Calcineurin-like phosphoesterase" evidence="1">
    <location>
        <begin position="13"/>
        <end position="188"/>
    </location>
</feature>
<dbReference type="AlphaFoldDB" id="A0A1N7JSU4"/>
<dbReference type="GO" id="GO:0016787">
    <property type="term" value="F:hydrolase activity"/>
    <property type="evidence" value="ECO:0007669"/>
    <property type="project" value="InterPro"/>
</dbReference>
<dbReference type="InterPro" id="IPR004843">
    <property type="entry name" value="Calcineurin-like_PHP"/>
</dbReference>
<evidence type="ECO:0000313" key="2">
    <source>
        <dbReference type="EMBL" id="SIS52410.1"/>
    </source>
</evidence>
<proteinExistence type="predicted"/>
<sequence>MAGDVNVGTKGIDWIKEKIPNKTIIYVLGNHEYYKGSYPKTLNKIKAATEGSNIHVLENSYIDIENVRFHGCTLWTDFSIFGNPVEYGMICQPRMNDYKMIKRDPSYYKMRTIDIFKIHQISIKWLQESLENSTQPINIVVTHHAPSLKSVAEEFKTDPLTSAYASNLEDFILQYCPDYWIHGHIHTPSNYTIGKTEIICNPHGYIDEPYNGYNKDLIIDI</sequence>
<reference evidence="3" key="1">
    <citation type="submission" date="2017-01" db="EMBL/GenBank/DDBJ databases">
        <authorList>
            <person name="Varghese N."/>
            <person name="Submissions S."/>
        </authorList>
    </citation>
    <scope>NUCLEOTIDE SEQUENCE [LARGE SCALE GENOMIC DNA]</scope>
    <source>
        <strain evidence="3">DSM 23145</strain>
    </source>
</reference>
<dbReference type="SUPFAM" id="SSF56300">
    <property type="entry name" value="Metallo-dependent phosphatases"/>
    <property type="match status" value="1"/>
</dbReference>
<dbReference type="EMBL" id="FTOI01000002">
    <property type="protein sequence ID" value="SIS52410.1"/>
    <property type="molecule type" value="Genomic_DNA"/>
</dbReference>
<dbReference type="PANTHER" id="PTHR37844:SF2">
    <property type="entry name" value="SER_THR PROTEIN PHOSPHATASE SUPERFAMILY (AFU_ORTHOLOGUE AFUA_1G14840)"/>
    <property type="match status" value="1"/>
</dbReference>
<dbReference type="STRING" id="713588.SAMN05421789_102304"/>
<organism evidence="2 3">
    <name type="scientific">Kaistella chaponensis</name>
    <dbReference type="NCBI Taxonomy" id="713588"/>
    <lineage>
        <taxon>Bacteria</taxon>
        <taxon>Pseudomonadati</taxon>
        <taxon>Bacteroidota</taxon>
        <taxon>Flavobacteriia</taxon>
        <taxon>Flavobacteriales</taxon>
        <taxon>Weeksellaceae</taxon>
        <taxon>Chryseobacterium group</taxon>
        <taxon>Kaistella</taxon>
    </lineage>
</organism>
<gene>
    <name evidence="2" type="ORF">SAMN05421789_102304</name>
</gene>
<protein>
    <submittedName>
        <fullName evidence="2">Calcineurin-like phosphoesterase</fullName>
    </submittedName>
</protein>
<dbReference type="RefSeq" id="WP_245820639.1">
    <property type="nucleotide sequence ID" value="NZ_FTOI01000002.1"/>
</dbReference>
<accession>A0A1N7JSU4</accession>
<name>A0A1N7JSU4_9FLAO</name>